<keyword evidence="2 7" id="KW-0819">tRNA processing</keyword>
<sequence length="140" mass="15619">MVAAAHRISRGSDFDRTLKTGVRVTTRDLVVHVLPLTGSTTDPCGPRDPDVATVGGPWLGLIVSKTVGNAVIRHRVARRLRAAFHQRRADFRIPQTMMVIRARRSTVELSSIELSEQIADALSRRRVREAFDPSDRQALR</sequence>
<dbReference type="GO" id="GO:0004526">
    <property type="term" value="F:ribonuclease P activity"/>
    <property type="evidence" value="ECO:0007669"/>
    <property type="project" value="UniProtKB-EC"/>
</dbReference>
<dbReference type="PROSITE" id="PS00648">
    <property type="entry name" value="RIBONUCLEASE_P"/>
    <property type="match status" value="1"/>
</dbReference>
<dbReference type="Pfam" id="PF00825">
    <property type="entry name" value="Ribonuclease_P"/>
    <property type="match status" value="1"/>
</dbReference>
<evidence type="ECO:0000256" key="6">
    <source>
        <dbReference type="ARBA" id="ARBA00022884"/>
    </source>
</evidence>
<evidence type="ECO:0000313" key="9">
    <source>
        <dbReference type="EMBL" id="MBD1320458.1"/>
    </source>
</evidence>
<dbReference type="NCBIfam" id="TIGR00188">
    <property type="entry name" value="rnpA"/>
    <property type="match status" value="1"/>
</dbReference>
<dbReference type="Gene3D" id="3.30.230.10">
    <property type="match status" value="1"/>
</dbReference>
<evidence type="ECO:0000256" key="8">
    <source>
        <dbReference type="NCBIfam" id="TIGR00188"/>
    </source>
</evidence>
<accession>A0ABR7WDI1</accession>
<dbReference type="InterPro" id="IPR020539">
    <property type="entry name" value="RNase_P_CS"/>
</dbReference>
<evidence type="ECO:0000256" key="3">
    <source>
        <dbReference type="ARBA" id="ARBA00022722"/>
    </source>
</evidence>
<dbReference type="EC" id="3.1.26.5" evidence="7 8"/>
<comment type="function">
    <text evidence="1 7">RNaseP catalyzes the removal of the 5'-leader sequence from pre-tRNA to produce the mature 5'-terminus. It can also cleave other RNA substrates such as 4.5S RNA. The protein component plays an auxiliary but essential role in vivo by binding to the 5'-leader sequence and broadening the substrate specificity of the ribozyme.</text>
</comment>
<evidence type="ECO:0000256" key="4">
    <source>
        <dbReference type="ARBA" id="ARBA00022759"/>
    </source>
</evidence>
<evidence type="ECO:0000256" key="5">
    <source>
        <dbReference type="ARBA" id="ARBA00022801"/>
    </source>
</evidence>
<dbReference type="SUPFAM" id="SSF54211">
    <property type="entry name" value="Ribosomal protein S5 domain 2-like"/>
    <property type="match status" value="1"/>
</dbReference>
<comment type="subunit">
    <text evidence="7">Consists of a catalytic RNA component (M1 or rnpB) and a protein subunit.</text>
</comment>
<gene>
    <name evidence="7 9" type="primary">rnpA</name>
    <name evidence="9" type="ORF">IDF66_12780</name>
</gene>
<comment type="catalytic activity">
    <reaction evidence="7">
        <text>Endonucleolytic cleavage of RNA, removing 5'-extranucleotides from tRNA precursor.</text>
        <dbReference type="EC" id="3.1.26.5"/>
    </reaction>
</comment>
<dbReference type="InterPro" id="IPR020568">
    <property type="entry name" value="Ribosomal_Su5_D2-typ_SF"/>
</dbReference>
<comment type="caution">
    <text evidence="9">The sequence shown here is derived from an EMBL/GenBank/DDBJ whole genome shotgun (WGS) entry which is preliminary data.</text>
</comment>
<comment type="similarity">
    <text evidence="7">Belongs to the RnpA family.</text>
</comment>
<dbReference type="Proteomes" id="UP000602395">
    <property type="component" value="Unassembled WGS sequence"/>
</dbReference>
<dbReference type="HAMAP" id="MF_00227">
    <property type="entry name" value="RNase_P"/>
    <property type="match status" value="1"/>
</dbReference>
<proteinExistence type="inferred from homology"/>
<evidence type="ECO:0000256" key="2">
    <source>
        <dbReference type="ARBA" id="ARBA00022694"/>
    </source>
</evidence>
<dbReference type="PANTHER" id="PTHR33992:SF1">
    <property type="entry name" value="RIBONUCLEASE P PROTEIN COMPONENT"/>
    <property type="match status" value="1"/>
</dbReference>
<dbReference type="InterPro" id="IPR014721">
    <property type="entry name" value="Ribsml_uS5_D2-typ_fold_subgr"/>
</dbReference>
<reference evidence="9 10" key="1">
    <citation type="submission" date="2020-09" db="EMBL/GenBank/DDBJ databases">
        <title>Novel species in genus Gordonia.</title>
        <authorList>
            <person name="Zhang G."/>
        </authorList>
    </citation>
    <scope>NUCLEOTIDE SEQUENCE [LARGE SCALE GENOMIC DNA]</scope>
    <source>
        <strain evidence="9 10">ON-33</strain>
    </source>
</reference>
<keyword evidence="10" id="KW-1185">Reference proteome</keyword>
<protein>
    <recommendedName>
        <fullName evidence="7 8">Ribonuclease P protein component</fullName>
        <shortName evidence="7">RNase P protein</shortName>
        <shortName evidence="7">RNaseP protein</shortName>
        <ecNumber evidence="7 8">3.1.26.5</ecNumber>
    </recommendedName>
    <alternativeName>
        <fullName evidence="7">Protein C5</fullName>
    </alternativeName>
</protein>
<evidence type="ECO:0000256" key="1">
    <source>
        <dbReference type="ARBA" id="ARBA00002663"/>
    </source>
</evidence>
<dbReference type="EMBL" id="JACWMS010000002">
    <property type="protein sequence ID" value="MBD1320458.1"/>
    <property type="molecule type" value="Genomic_DNA"/>
</dbReference>
<evidence type="ECO:0000313" key="10">
    <source>
        <dbReference type="Proteomes" id="UP000602395"/>
    </source>
</evidence>
<evidence type="ECO:0000256" key="7">
    <source>
        <dbReference type="HAMAP-Rule" id="MF_00227"/>
    </source>
</evidence>
<keyword evidence="3 7" id="KW-0540">Nuclease</keyword>
<dbReference type="PANTHER" id="PTHR33992">
    <property type="entry name" value="RIBONUCLEASE P PROTEIN COMPONENT"/>
    <property type="match status" value="1"/>
</dbReference>
<dbReference type="InterPro" id="IPR000100">
    <property type="entry name" value="RNase_P"/>
</dbReference>
<organism evidence="9 10">
    <name type="scientific">Gordonia hankookensis</name>
    <dbReference type="NCBI Taxonomy" id="589403"/>
    <lineage>
        <taxon>Bacteria</taxon>
        <taxon>Bacillati</taxon>
        <taxon>Actinomycetota</taxon>
        <taxon>Actinomycetes</taxon>
        <taxon>Mycobacteriales</taxon>
        <taxon>Gordoniaceae</taxon>
        <taxon>Gordonia</taxon>
    </lineage>
</organism>
<keyword evidence="4 7" id="KW-0255">Endonuclease</keyword>
<dbReference type="RefSeq" id="WP_190267104.1">
    <property type="nucleotide sequence ID" value="NZ_BAABAD010000004.1"/>
</dbReference>
<keyword evidence="5 7" id="KW-0378">Hydrolase</keyword>
<keyword evidence="6 7" id="KW-0694">RNA-binding</keyword>
<name>A0ABR7WDI1_9ACTN</name>